<proteinExistence type="predicted"/>
<dbReference type="PANTHER" id="PTHR33507:SF3">
    <property type="entry name" value="INNER MEMBRANE PROTEIN YBBJ"/>
    <property type="match status" value="1"/>
</dbReference>
<name>A0A0B8T3U3_9SPHI</name>
<dbReference type="Gene3D" id="3.90.226.10">
    <property type="entry name" value="2-enoyl-CoA Hydratase, Chain A, domain 1"/>
    <property type="match status" value="1"/>
</dbReference>
<evidence type="ECO:0000313" key="11">
    <source>
        <dbReference type="Proteomes" id="UP000031802"/>
    </source>
</evidence>
<comment type="subcellular location">
    <subcellularLocation>
        <location evidence="1">Membrane</location>
        <topology evidence="1">Multi-pass membrane protein</topology>
    </subcellularLocation>
</comment>
<keyword evidence="4 5" id="KW-0472">Membrane</keyword>
<feature type="transmembrane region" description="Helical" evidence="5">
    <location>
        <begin position="277"/>
        <end position="295"/>
    </location>
</feature>
<feature type="domain" description="NfeD1b N-terminal" evidence="9">
    <location>
        <begin position="26"/>
        <end position="211"/>
    </location>
</feature>
<evidence type="ECO:0000259" key="7">
    <source>
        <dbReference type="Pfam" id="PF01957"/>
    </source>
</evidence>
<feature type="transmembrane region" description="Helical" evidence="5">
    <location>
        <begin position="302"/>
        <end position="320"/>
    </location>
</feature>
<feature type="transmembrane region" description="Helical" evidence="5">
    <location>
        <begin position="251"/>
        <end position="271"/>
    </location>
</feature>
<evidence type="ECO:0000256" key="1">
    <source>
        <dbReference type="ARBA" id="ARBA00004141"/>
    </source>
</evidence>
<evidence type="ECO:0000259" key="9">
    <source>
        <dbReference type="Pfam" id="PF25145"/>
    </source>
</evidence>
<dbReference type="Pfam" id="PF24961">
    <property type="entry name" value="NfeD_membrane"/>
    <property type="match status" value="1"/>
</dbReference>
<accession>A0A0B8T3U3</accession>
<evidence type="ECO:0000256" key="6">
    <source>
        <dbReference type="SAM" id="SignalP"/>
    </source>
</evidence>
<dbReference type="RefSeq" id="WP_037494680.1">
    <property type="nucleotide sequence ID" value="NZ_JJMU01000004.1"/>
</dbReference>
<evidence type="ECO:0000259" key="8">
    <source>
        <dbReference type="Pfam" id="PF24961"/>
    </source>
</evidence>
<dbReference type="InterPro" id="IPR052165">
    <property type="entry name" value="Membrane_assoc_protease"/>
</dbReference>
<feature type="signal peptide" evidence="6">
    <location>
        <begin position="1"/>
        <end position="24"/>
    </location>
</feature>
<dbReference type="SUPFAM" id="SSF52096">
    <property type="entry name" value="ClpP/crotonase"/>
    <property type="match status" value="1"/>
</dbReference>
<protein>
    <submittedName>
        <fullName evidence="10">Uncharacterized protein</fullName>
    </submittedName>
</protein>
<feature type="domain" description="NfeD integral membrane" evidence="8">
    <location>
        <begin position="230"/>
        <end position="356"/>
    </location>
</feature>
<feature type="transmembrane region" description="Helical" evidence="5">
    <location>
        <begin position="221"/>
        <end position="244"/>
    </location>
</feature>
<evidence type="ECO:0000313" key="10">
    <source>
        <dbReference type="EMBL" id="KGE15906.1"/>
    </source>
</evidence>
<organism evidence="10 11">
    <name type="scientific">Sphingobacterium deserti</name>
    <dbReference type="NCBI Taxonomy" id="1229276"/>
    <lineage>
        <taxon>Bacteria</taxon>
        <taxon>Pseudomonadati</taxon>
        <taxon>Bacteroidota</taxon>
        <taxon>Sphingobacteriia</taxon>
        <taxon>Sphingobacteriales</taxon>
        <taxon>Sphingobacteriaceae</taxon>
        <taxon>Sphingobacterium</taxon>
    </lineage>
</organism>
<reference evidence="10 11" key="2">
    <citation type="journal article" date="2015" name="PLoS ONE">
        <title>Whole-Genome Optical Mapping and Finished Genome Sequence of Sphingobacterium deserti sp. nov., a New Species Isolated from the Western Desert of China.</title>
        <authorList>
            <person name="Teng C."/>
            <person name="Zhou Z."/>
            <person name="Molnar I."/>
            <person name="Li X."/>
            <person name="Tang R."/>
            <person name="Chen M."/>
            <person name="Wang L."/>
            <person name="Su S."/>
            <person name="Zhang W."/>
            <person name="Lin M."/>
        </authorList>
    </citation>
    <scope>NUCLEOTIDE SEQUENCE [LARGE SCALE GENOMIC DNA]</scope>
    <source>
        <strain evidence="11">ACCC05744</strain>
    </source>
</reference>
<feature type="chain" id="PRO_5002124425" evidence="6">
    <location>
        <begin position="25"/>
        <end position="456"/>
    </location>
</feature>
<gene>
    <name evidence="10" type="ORF">DI53_0340</name>
</gene>
<dbReference type="InterPro" id="IPR029045">
    <property type="entry name" value="ClpP/crotonase-like_dom_sf"/>
</dbReference>
<dbReference type="SUPFAM" id="SSF141322">
    <property type="entry name" value="NfeD domain-like"/>
    <property type="match status" value="1"/>
</dbReference>
<dbReference type="InterPro" id="IPR002810">
    <property type="entry name" value="NfeD-like_C"/>
</dbReference>
<keyword evidence="6" id="KW-0732">Signal</keyword>
<dbReference type="PATRIC" id="fig|1229276.3.peg.353"/>
<comment type="caution">
    <text evidence="10">The sequence shown here is derived from an EMBL/GenBank/DDBJ whole genome shotgun (WGS) entry which is preliminary data.</text>
</comment>
<evidence type="ECO:0000256" key="5">
    <source>
        <dbReference type="SAM" id="Phobius"/>
    </source>
</evidence>
<keyword evidence="2 5" id="KW-0812">Transmembrane</keyword>
<dbReference type="InterPro" id="IPR012340">
    <property type="entry name" value="NA-bd_OB-fold"/>
</dbReference>
<dbReference type="EMBL" id="JJMU01000004">
    <property type="protein sequence ID" value="KGE15906.1"/>
    <property type="molecule type" value="Genomic_DNA"/>
</dbReference>
<evidence type="ECO:0000256" key="3">
    <source>
        <dbReference type="ARBA" id="ARBA00022989"/>
    </source>
</evidence>
<dbReference type="AlphaFoldDB" id="A0A0B8T3U3"/>
<evidence type="ECO:0000256" key="4">
    <source>
        <dbReference type="ARBA" id="ARBA00023136"/>
    </source>
</evidence>
<evidence type="ECO:0000256" key="2">
    <source>
        <dbReference type="ARBA" id="ARBA00022692"/>
    </source>
</evidence>
<sequence>MNKITKTLLAFLLAIFAFLQPTIAQKVYKVDIKDEIGPNAWRTIDIGYKEAKAVGASTFLIELNTFGGAVNFADSIRSKLLSADIKTLVFVNNNAASAGALISLAADDIYMHKGGSLGAASVVNQNGEIMPEKYQSYMRGLMRATAEAKGRNPKIAEAFVDAEVSIPALKPDGKLLTLTASEAVKAGLVKAEVANLNDLYKQAEINAADVIQHKVTIVDQMIGFLINPLVSGILILGIIGGIYFELQTPGIGFALVVAIVCGALFFAPLYMQGLADNWEIAIFLLGVVLLALEVFVIPGFGVAGILGIIFVLCGLAFSMVDNDFLDFKLTQPGLLVNSFLIVTGAMVLTVVLMVIFGRNILRSPAFRVLVLEDEQQSNQGYTSSQQKANLILQHGVARTVLRPAGKIEINGVWYDAVALDGFIDAGEEVYVEKHENYNLFVRKLSSKRDNDAMKTT</sequence>
<feature type="transmembrane region" description="Helical" evidence="5">
    <location>
        <begin position="332"/>
        <end position="357"/>
    </location>
</feature>
<dbReference type="OrthoDB" id="9806253at2"/>
<keyword evidence="3 5" id="KW-1133">Transmembrane helix</keyword>
<dbReference type="Pfam" id="PF01957">
    <property type="entry name" value="NfeD"/>
    <property type="match status" value="1"/>
</dbReference>
<dbReference type="InterPro" id="IPR056739">
    <property type="entry name" value="NfeD_membrane"/>
</dbReference>
<dbReference type="PANTHER" id="PTHR33507">
    <property type="entry name" value="INNER MEMBRANE PROTEIN YBBJ"/>
    <property type="match status" value="1"/>
</dbReference>
<dbReference type="STRING" id="1229276.DI53_0340"/>
<dbReference type="eggNOG" id="COG1030">
    <property type="taxonomic scope" value="Bacteria"/>
</dbReference>
<dbReference type="Proteomes" id="UP000031802">
    <property type="component" value="Unassembled WGS sequence"/>
</dbReference>
<dbReference type="InterPro" id="IPR056738">
    <property type="entry name" value="NfeD1b_N"/>
</dbReference>
<feature type="domain" description="NfeD-like C-terminal" evidence="7">
    <location>
        <begin position="389"/>
        <end position="443"/>
    </location>
</feature>
<dbReference type="GO" id="GO:0005886">
    <property type="term" value="C:plasma membrane"/>
    <property type="evidence" value="ECO:0007669"/>
    <property type="project" value="TreeGrafter"/>
</dbReference>
<keyword evidence="11" id="KW-1185">Reference proteome</keyword>
<reference evidence="11" key="1">
    <citation type="submission" date="2014-04" db="EMBL/GenBank/DDBJ databases">
        <title>Whole-Genome optical mapping and complete genome sequence of Sphingobacterium deserti sp. nov., a new spaces isolated from desert in the west of China.</title>
        <authorList>
            <person name="Teng C."/>
            <person name="Zhou Z."/>
            <person name="Li X."/>
            <person name="Chen M."/>
            <person name="Lin M."/>
            <person name="Wang L."/>
            <person name="Su S."/>
            <person name="Zhang C."/>
            <person name="Zhang W."/>
        </authorList>
    </citation>
    <scope>NUCLEOTIDE SEQUENCE [LARGE SCALE GENOMIC DNA]</scope>
    <source>
        <strain evidence="11">ACCC05744</strain>
    </source>
</reference>
<dbReference type="Pfam" id="PF25145">
    <property type="entry name" value="NfeD1b_N"/>
    <property type="match status" value="1"/>
</dbReference>
<dbReference type="Gene3D" id="2.40.50.140">
    <property type="entry name" value="Nucleic acid-binding proteins"/>
    <property type="match status" value="1"/>
</dbReference>
<dbReference type="CDD" id="cd07021">
    <property type="entry name" value="Clp_protease_NfeD_like"/>
    <property type="match status" value="1"/>
</dbReference>